<dbReference type="RefSeq" id="WP_100989750.1">
    <property type="nucleotide sequence ID" value="NZ_CP025096.1"/>
</dbReference>
<reference evidence="2 3" key="1">
    <citation type="submission" date="2017-11" db="EMBL/GenBank/DDBJ databases">
        <title>Taxonomic description and genome sequences of Spirosoma HA7 sp. nov., isolated from pollen microhabitat of Corylus avellana.</title>
        <authorList>
            <person name="Ambika Manirajan B."/>
            <person name="Suarez C."/>
            <person name="Ratering S."/>
            <person name="Geissler-Plaum R."/>
            <person name="Cardinale M."/>
            <person name="Sylvia S."/>
        </authorList>
    </citation>
    <scope>NUCLEOTIDE SEQUENCE [LARGE SCALE GENOMIC DNA]</scope>
    <source>
        <strain evidence="2 3">HA7</strain>
    </source>
</reference>
<sequence length="266" mass="29546">MNFTFSKDLKVILDTKVGIFDVPVDGSPRFTNLETAFASEKQRIDNVRMPAAPAPEQPVVNEMAPQKAISFTIAPLPITTLVESINALRDEPLPTGQPKLTHLGIFYGLTPDTNQIVLVMRGVFLDGSDDGEKLHLTPSVMSTKQFTSLNLTPSKKSQLALLNQFEQSFRSIHGEDNFITGAYMQFDPLLKALSDLDKEHCPLLSIRFGFMERVENSNSPFNRNCFHLIFRGLHADGQTPSVKQFSTFDDEPGYSGPKPSTPPFGR</sequence>
<dbReference type="EMBL" id="CP025096">
    <property type="protein sequence ID" value="AUD03683.1"/>
    <property type="molecule type" value="Genomic_DNA"/>
</dbReference>
<proteinExistence type="predicted"/>
<dbReference type="AlphaFoldDB" id="A0A2K8Z1B8"/>
<accession>A0A2K8Z1B8</accession>
<dbReference type="KEGG" id="spir:CWM47_18725"/>
<keyword evidence="3" id="KW-1185">Reference proteome</keyword>
<dbReference type="OrthoDB" id="9821067at2"/>
<evidence type="ECO:0000256" key="1">
    <source>
        <dbReference type="SAM" id="MobiDB-lite"/>
    </source>
</evidence>
<gene>
    <name evidence="2" type="ORF">CWM47_18725</name>
</gene>
<name>A0A2K8Z1B8_9BACT</name>
<evidence type="ECO:0000313" key="2">
    <source>
        <dbReference type="EMBL" id="AUD03683.1"/>
    </source>
</evidence>
<protein>
    <submittedName>
        <fullName evidence="2">Uncharacterized protein</fullName>
    </submittedName>
</protein>
<dbReference type="Proteomes" id="UP000232883">
    <property type="component" value="Chromosome"/>
</dbReference>
<organism evidence="2 3">
    <name type="scientific">Spirosoma pollinicola</name>
    <dbReference type="NCBI Taxonomy" id="2057025"/>
    <lineage>
        <taxon>Bacteria</taxon>
        <taxon>Pseudomonadati</taxon>
        <taxon>Bacteroidota</taxon>
        <taxon>Cytophagia</taxon>
        <taxon>Cytophagales</taxon>
        <taxon>Cytophagaceae</taxon>
        <taxon>Spirosoma</taxon>
    </lineage>
</organism>
<feature type="region of interest" description="Disordered" evidence="1">
    <location>
        <begin position="241"/>
        <end position="266"/>
    </location>
</feature>
<evidence type="ECO:0000313" key="3">
    <source>
        <dbReference type="Proteomes" id="UP000232883"/>
    </source>
</evidence>